<keyword evidence="2" id="KW-0472">Membrane</keyword>
<sequence length="321" mass="35842">MVLGYLVEECFRPLAALVLLLVVANVLFGLLLRHRLLIRWVLELQILVDLLILTGMLHFSGGSENPASFVYVFHVIISGILLTRQRCYTTVVLATGLFGAMVFAEMAGVIQHYTLSVFPHALGGGEDLMHGAHDLAFTTSAVLVQFILMLLTAYFTTTIMERLRAQEQRASTERQRLQHVVQATGAGLAVLDRDLQPVWLNEQIRQWLDLPADLIGRPSPRLNEWTGGEDGPAAATFGDGKVRVVERVTHAPGERHFQVTVAPLRDRDGNIHQVVELALDVTERKRIEAEKRRRKRLARARRGRIERGRGTGRGAGGRGRR</sequence>
<keyword evidence="2" id="KW-1133">Transmembrane helix</keyword>
<dbReference type="Pfam" id="PF08448">
    <property type="entry name" value="PAS_4"/>
    <property type="match status" value="1"/>
</dbReference>
<evidence type="ECO:0000259" key="3">
    <source>
        <dbReference type="PROSITE" id="PS50113"/>
    </source>
</evidence>
<reference evidence="4" key="1">
    <citation type="journal article" date="2015" name="Nature">
        <title>Complex archaea that bridge the gap between prokaryotes and eukaryotes.</title>
        <authorList>
            <person name="Spang A."/>
            <person name="Saw J.H."/>
            <person name="Jorgensen S.L."/>
            <person name="Zaremba-Niedzwiedzka K."/>
            <person name="Martijn J."/>
            <person name="Lind A.E."/>
            <person name="van Eijk R."/>
            <person name="Schleper C."/>
            <person name="Guy L."/>
            <person name="Ettema T.J."/>
        </authorList>
    </citation>
    <scope>NUCLEOTIDE SEQUENCE</scope>
</reference>
<dbReference type="EMBL" id="LAZR01032197">
    <property type="protein sequence ID" value="KKL51586.1"/>
    <property type="molecule type" value="Genomic_DNA"/>
</dbReference>
<dbReference type="PROSITE" id="PS50113">
    <property type="entry name" value="PAC"/>
    <property type="match status" value="1"/>
</dbReference>
<feature type="compositionally biased region" description="Gly residues" evidence="1">
    <location>
        <begin position="311"/>
        <end position="321"/>
    </location>
</feature>
<dbReference type="SUPFAM" id="SSF55785">
    <property type="entry name" value="PYP-like sensor domain (PAS domain)"/>
    <property type="match status" value="1"/>
</dbReference>
<name>A0A0F9DCZ4_9ZZZZ</name>
<feature type="transmembrane region" description="Helical" evidence="2">
    <location>
        <begin position="12"/>
        <end position="32"/>
    </location>
</feature>
<feature type="region of interest" description="Disordered" evidence="1">
    <location>
        <begin position="290"/>
        <end position="321"/>
    </location>
</feature>
<evidence type="ECO:0000256" key="2">
    <source>
        <dbReference type="SAM" id="Phobius"/>
    </source>
</evidence>
<evidence type="ECO:0000256" key="1">
    <source>
        <dbReference type="SAM" id="MobiDB-lite"/>
    </source>
</evidence>
<evidence type="ECO:0000313" key="4">
    <source>
        <dbReference type="EMBL" id="KKL51586.1"/>
    </source>
</evidence>
<feature type="transmembrane region" description="Helical" evidence="2">
    <location>
        <begin position="67"/>
        <end position="84"/>
    </location>
</feature>
<feature type="transmembrane region" description="Helical" evidence="2">
    <location>
        <begin position="44"/>
        <end position="61"/>
    </location>
</feature>
<organism evidence="4">
    <name type="scientific">marine sediment metagenome</name>
    <dbReference type="NCBI Taxonomy" id="412755"/>
    <lineage>
        <taxon>unclassified sequences</taxon>
        <taxon>metagenomes</taxon>
        <taxon>ecological metagenomes</taxon>
    </lineage>
</organism>
<dbReference type="InterPro" id="IPR000700">
    <property type="entry name" value="PAS-assoc_C"/>
</dbReference>
<dbReference type="AlphaFoldDB" id="A0A0F9DCZ4"/>
<comment type="caution">
    <text evidence="4">The sequence shown here is derived from an EMBL/GenBank/DDBJ whole genome shotgun (WGS) entry which is preliminary data.</text>
</comment>
<dbReference type="Gene3D" id="3.30.450.20">
    <property type="entry name" value="PAS domain"/>
    <property type="match status" value="1"/>
</dbReference>
<feature type="transmembrane region" description="Helical" evidence="2">
    <location>
        <begin position="91"/>
        <end position="115"/>
    </location>
</feature>
<gene>
    <name evidence="4" type="ORF">LCGC14_2294000</name>
</gene>
<dbReference type="InterPro" id="IPR013656">
    <property type="entry name" value="PAS_4"/>
</dbReference>
<dbReference type="InterPro" id="IPR035965">
    <property type="entry name" value="PAS-like_dom_sf"/>
</dbReference>
<feature type="domain" description="PAC" evidence="3">
    <location>
        <begin position="238"/>
        <end position="293"/>
    </location>
</feature>
<protein>
    <recommendedName>
        <fullName evidence="3">PAC domain-containing protein</fullName>
    </recommendedName>
</protein>
<proteinExistence type="predicted"/>
<keyword evidence="2" id="KW-0812">Transmembrane</keyword>
<accession>A0A0F9DCZ4</accession>
<feature type="compositionally biased region" description="Basic residues" evidence="1">
    <location>
        <begin position="292"/>
        <end position="302"/>
    </location>
</feature>
<feature type="transmembrane region" description="Helical" evidence="2">
    <location>
        <begin position="135"/>
        <end position="155"/>
    </location>
</feature>